<protein>
    <submittedName>
        <fullName evidence="2">Uncharacterized protein</fullName>
    </submittedName>
</protein>
<feature type="non-terminal residue" evidence="2">
    <location>
        <position position="320"/>
    </location>
</feature>
<dbReference type="EMBL" id="JAHFXF010000779">
    <property type="protein sequence ID" value="KAG9682604.1"/>
    <property type="molecule type" value="Genomic_DNA"/>
</dbReference>
<dbReference type="OrthoDB" id="62952at2759"/>
<reference evidence="2" key="1">
    <citation type="journal article" date="2021" name="J Fungi (Basel)">
        <title>Virulence traits and population genomics of the black yeast Aureobasidium melanogenum.</title>
        <authorList>
            <person name="Cernosa A."/>
            <person name="Sun X."/>
            <person name="Gostincar C."/>
            <person name="Fang C."/>
            <person name="Gunde-Cimerman N."/>
            <person name="Song Z."/>
        </authorList>
    </citation>
    <scope>NUCLEOTIDE SEQUENCE</scope>
    <source>
        <strain evidence="2">EXF-9911</strain>
    </source>
</reference>
<evidence type="ECO:0000313" key="3">
    <source>
        <dbReference type="Proteomes" id="UP000779574"/>
    </source>
</evidence>
<accession>A0A9P8E7L6</accession>
<name>A0A9P8E7L6_AURME</name>
<reference evidence="2" key="2">
    <citation type="submission" date="2021-08" db="EMBL/GenBank/DDBJ databases">
        <authorList>
            <person name="Gostincar C."/>
            <person name="Sun X."/>
            <person name="Song Z."/>
            <person name="Gunde-Cimerman N."/>
        </authorList>
    </citation>
    <scope>NUCLEOTIDE SEQUENCE</scope>
    <source>
        <strain evidence="2">EXF-9911</strain>
    </source>
</reference>
<evidence type="ECO:0000313" key="2">
    <source>
        <dbReference type="EMBL" id="KAG9682604.1"/>
    </source>
</evidence>
<dbReference type="AlphaFoldDB" id="A0A9P8E7L6"/>
<feature type="region of interest" description="Disordered" evidence="1">
    <location>
        <begin position="1"/>
        <end position="53"/>
    </location>
</feature>
<organism evidence="2 3">
    <name type="scientific">Aureobasidium melanogenum</name>
    <name type="common">Aureobasidium pullulans var. melanogenum</name>
    <dbReference type="NCBI Taxonomy" id="46634"/>
    <lineage>
        <taxon>Eukaryota</taxon>
        <taxon>Fungi</taxon>
        <taxon>Dikarya</taxon>
        <taxon>Ascomycota</taxon>
        <taxon>Pezizomycotina</taxon>
        <taxon>Dothideomycetes</taxon>
        <taxon>Dothideomycetidae</taxon>
        <taxon>Dothideales</taxon>
        <taxon>Saccotheciaceae</taxon>
        <taxon>Aureobasidium</taxon>
    </lineage>
</organism>
<sequence>MPPKGSKKAAAAPPATPKADSGDEAAATPGTGVKKTPRKPRAPPKPFNKLSTALSGASPVDVTYENDTVQSKILAKEAGFGQTIKLVAPQPFELVASYMLANGLQAIVVKPSAPFPFMKLPAHLRARILKLNLTPTTNKGRIEFQTETKSGNVKAKDYLKEFKHRAAIAILNKELAAEARSILYASKLRFDNTTTLLNFLSMVGDDARKAMSTIIIANYLKTTAMPCMNMLADCRNLKKITIIGGVGVNNNPQKAAKNFFTESGRLLQAIVNAANGDKDAALNVVNFGKNCFTMKEEDEVVGWDDENIEVFVEEVTEKLK</sequence>
<proteinExistence type="predicted"/>
<gene>
    <name evidence="2" type="ORF">KCU76_g13678</name>
</gene>
<dbReference type="Proteomes" id="UP000779574">
    <property type="component" value="Unassembled WGS sequence"/>
</dbReference>
<evidence type="ECO:0000256" key="1">
    <source>
        <dbReference type="SAM" id="MobiDB-lite"/>
    </source>
</evidence>
<feature type="compositionally biased region" description="Low complexity" evidence="1">
    <location>
        <begin position="8"/>
        <end position="19"/>
    </location>
</feature>
<comment type="caution">
    <text evidence="2">The sequence shown here is derived from an EMBL/GenBank/DDBJ whole genome shotgun (WGS) entry which is preliminary data.</text>
</comment>